<dbReference type="EMBL" id="JACHMN010000003">
    <property type="protein sequence ID" value="MBB5873332.1"/>
    <property type="molecule type" value="Genomic_DNA"/>
</dbReference>
<protein>
    <submittedName>
        <fullName evidence="2">Aminoglycoside phosphotransferase (APT) family kinase protein</fullName>
    </submittedName>
</protein>
<comment type="caution">
    <text evidence="2">The sequence shown here is derived from an EMBL/GenBank/DDBJ whole genome shotgun (WGS) entry which is preliminary data.</text>
</comment>
<dbReference type="PANTHER" id="PTHR21310">
    <property type="entry name" value="AMINOGLYCOSIDE PHOSPHOTRANSFERASE-RELATED-RELATED"/>
    <property type="match status" value="1"/>
</dbReference>
<evidence type="ECO:0000313" key="3">
    <source>
        <dbReference type="Proteomes" id="UP000587527"/>
    </source>
</evidence>
<dbReference type="Gene3D" id="3.90.1200.10">
    <property type="match status" value="1"/>
</dbReference>
<dbReference type="RefSeq" id="WP_184844386.1">
    <property type="nucleotide sequence ID" value="NZ_JACHMN010000003.1"/>
</dbReference>
<dbReference type="CDD" id="cd05155">
    <property type="entry name" value="APH_ChoK_like_1"/>
    <property type="match status" value="1"/>
</dbReference>
<gene>
    <name evidence="2" type="ORF">F4553_006766</name>
</gene>
<accession>A0A841C2Q8</accession>
<keyword evidence="2" id="KW-0418">Kinase</keyword>
<reference evidence="2 3" key="1">
    <citation type="submission" date="2020-08" db="EMBL/GenBank/DDBJ databases">
        <title>Sequencing the genomes of 1000 actinobacteria strains.</title>
        <authorList>
            <person name="Klenk H.-P."/>
        </authorList>
    </citation>
    <scope>NUCLEOTIDE SEQUENCE [LARGE SCALE GENOMIC DNA]</scope>
    <source>
        <strain evidence="2 3">DSM 45362</strain>
    </source>
</reference>
<feature type="domain" description="Aminoglycoside phosphotransferase" evidence="1">
    <location>
        <begin position="36"/>
        <end position="259"/>
    </location>
</feature>
<dbReference type="InterPro" id="IPR002575">
    <property type="entry name" value="Aminoglycoside_PTrfase"/>
</dbReference>
<dbReference type="Gene3D" id="3.30.200.20">
    <property type="entry name" value="Phosphorylase Kinase, domain 1"/>
    <property type="match status" value="1"/>
</dbReference>
<organism evidence="2 3">
    <name type="scientific">Allocatelliglobosispora scoriae</name>
    <dbReference type="NCBI Taxonomy" id="643052"/>
    <lineage>
        <taxon>Bacteria</taxon>
        <taxon>Bacillati</taxon>
        <taxon>Actinomycetota</taxon>
        <taxon>Actinomycetes</taxon>
        <taxon>Micromonosporales</taxon>
        <taxon>Micromonosporaceae</taxon>
        <taxon>Allocatelliglobosispora</taxon>
    </lineage>
</organism>
<dbReference type="SUPFAM" id="SSF56112">
    <property type="entry name" value="Protein kinase-like (PK-like)"/>
    <property type="match status" value="1"/>
</dbReference>
<keyword evidence="3" id="KW-1185">Reference proteome</keyword>
<dbReference type="InterPro" id="IPR011009">
    <property type="entry name" value="Kinase-like_dom_sf"/>
</dbReference>
<keyword evidence="2" id="KW-0808">Transferase</keyword>
<dbReference type="AlphaFoldDB" id="A0A841C2Q8"/>
<dbReference type="Pfam" id="PF01636">
    <property type="entry name" value="APH"/>
    <property type="match status" value="1"/>
</dbReference>
<name>A0A841C2Q8_9ACTN</name>
<dbReference type="Proteomes" id="UP000587527">
    <property type="component" value="Unassembled WGS sequence"/>
</dbReference>
<evidence type="ECO:0000259" key="1">
    <source>
        <dbReference type="Pfam" id="PF01636"/>
    </source>
</evidence>
<proteinExistence type="predicted"/>
<sequence length="294" mass="31829">MMHEGEIRTDAELVRRLVARQFPQWADLPVTPMPIGGTDHALYRLGDDLIARMPRIDWAIDQAASDERWLPVLAPHLPLTVPAPLGVGEPGEGYPWQWSVVPYLPGENPAGDNVDLDRAAVDLAAFVLALHSVDTTGGPVKAGMDRGVPLAARDELTRTAIAELGDRVDTAAVTRAWDDAVSAEPWGGPPVWIHGDLQAGNLLVHDRRLSAVIDFGALGLGDPAPDLAPAWSVFDASSRETYRRALGYDEDTWRRGRGWALSTALVAMPYYWDTAPAMIAEGRLKIAAVLADLG</sequence>
<evidence type="ECO:0000313" key="2">
    <source>
        <dbReference type="EMBL" id="MBB5873332.1"/>
    </source>
</evidence>
<dbReference type="PANTHER" id="PTHR21310:SF42">
    <property type="entry name" value="BIFUNCTIONAL AAC_APH"/>
    <property type="match status" value="1"/>
</dbReference>
<dbReference type="InterPro" id="IPR051678">
    <property type="entry name" value="AGP_Transferase"/>
</dbReference>
<dbReference type="GO" id="GO:0016301">
    <property type="term" value="F:kinase activity"/>
    <property type="evidence" value="ECO:0007669"/>
    <property type="project" value="UniProtKB-KW"/>
</dbReference>